<evidence type="ECO:0000256" key="4">
    <source>
        <dbReference type="SAM" id="SignalP"/>
    </source>
</evidence>
<dbReference type="InterPro" id="IPR050468">
    <property type="entry name" value="Cuticle_Struct_Prot"/>
</dbReference>
<dbReference type="Pfam" id="PF00379">
    <property type="entry name" value="Chitin_bind_4"/>
    <property type="match status" value="1"/>
</dbReference>
<dbReference type="GO" id="GO:0008010">
    <property type="term" value="F:structural constituent of chitin-based larval cuticle"/>
    <property type="evidence" value="ECO:0007669"/>
    <property type="project" value="TreeGrafter"/>
</dbReference>
<dbReference type="PROSITE" id="PS51155">
    <property type="entry name" value="CHIT_BIND_RR_2"/>
    <property type="match status" value="1"/>
</dbReference>
<dbReference type="GO" id="GO:0062129">
    <property type="term" value="C:chitin-based extracellular matrix"/>
    <property type="evidence" value="ECO:0007669"/>
    <property type="project" value="TreeGrafter"/>
</dbReference>
<dbReference type="PROSITE" id="PS00233">
    <property type="entry name" value="CHIT_BIND_RR_1"/>
    <property type="match status" value="1"/>
</dbReference>
<evidence type="ECO:0000256" key="1">
    <source>
        <dbReference type="ARBA" id="ARBA00022460"/>
    </source>
</evidence>
<evidence type="ECO:0000256" key="3">
    <source>
        <dbReference type="SAM" id="MobiDB-lite"/>
    </source>
</evidence>
<proteinExistence type="evidence at transcript level"/>
<sequence>MNSVILACCLLATAVAYPQQGQGGPPAPLKPTTPPVPIVALNNNINFDGSYNYNFEGGDGTRAEQTGQLKTIGNEAGEVSQGSYSYVGDDGKTYSISYIADETGYHPVGEHLPQAPPTPEAILRSLEFLATAPPQRDESQPQQQQYQQQQQQPQQQQYQQQQQPFQQQQQRRQKF</sequence>
<evidence type="ECO:0000313" key="5">
    <source>
        <dbReference type="EMBL" id="JAA75665.1"/>
    </source>
</evidence>
<feature type="compositionally biased region" description="Low complexity" evidence="3">
    <location>
        <begin position="140"/>
        <end position="175"/>
    </location>
</feature>
<organism evidence="5">
    <name type="scientific">Rhodnius prolixus</name>
    <name type="common">Triatomid bug</name>
    <dbReference type="NCBI Taxonomy" id="13249"/>
    <lineage>
        <taxon>Eukaryota</taxon>
        <taxon>Metazoa</taxon>
        <taxon>Ecdysozoa</taxon>
        <taxon>Arthropoda</taxon>
        <taxon>Hexapoda</taxon>
        <taxon>Insecta</taxon>
        <taxon>Pterygota</taxon>
        <taxon>Neoptera</taxon>
        <taxon>Paraneoptera</taxon>
        <taxon>Hemiptera</taxon>
        <taxon>Heteroptera</taxon>
        <taxon>Panheteroptera</taxon>
        <taxon>Cimicomorpha</taxon>
        <taxon>Reduviidae</taxon>
        <taxon>Triatominae</taxon>
        <taxon>Rhodnius</taxon>
    </lineage>
</organism>
<reference evidence="5" key="1">
    <citation type="submission" date="2013-04" db="EMBL/GenBank/DDBJ databases">
        <title>An insight into the transcriptome of the digestive tract of the blood sucking bug, Rhodnius prolixus.</title>
        <authorList>
            <person name="Ribeiro J.M.C."/>
            <person name="Genta F.A."/>
            <person name="Sorgine M.H.F."/>
            <person name="Paiva-Silva G.O."/>
            <person name="Majerowicz D."/>
            <person name="Medeiros M."/>
            <person name="Koerich L."/>
            <person name="Terra W.R."/>
            <person name="Ferreira C."/>
            <person name="Pimentel A.C."/>
            <person name="Bisch P.M."/>
            <person name="Diniz M.M.P."/>
            <person name="Nascimento R."/>
            <person name="Salmon D."/>
            <person name="Silber A.M."/>
            <person name="Alves M."/>
            <person name="Oliveira M.F."/>
            <person name="Gondim K.C."/>
            <person name="Silva Neto M.A.C."/>
            <person name="Atella G.C."/>
            <person name="Araujo H."/>
            <person name="Dias F.S."/>
            <person name="Polycarpo C.R."/>
            <person name="Fampa P."/>
            <person name="Melo A.C."/>
            <person name="Tanaka A.S."/>
            <person name="Balczun C."/>
            <person name="Oliveira J.H.M."/>
            <person name="Goncalves R."/>
            <person name="Lazoski C."/>
            <person name="Pereira M.A."/>
            <person name="Rivera-Pomar R."/>
            <person name="Diambra L."/>
            <person name="Schaub G.A."/>
            <person name="Garcia E.S."/>
            <person name="Azambuja P."/>
            <person name="Braz G.R.C."/>
            <person name="Oliveira P.L."/>
        </authorList>
    </citation>
    <scope>NUCLEOTIDE SEQUENCE</scope>
</reference>
<dbReference type="PANTHER" id="PTHR10380:SF229">
    <property type="entry name" value="CUTICULAR PROTEIN 49AF, ISOFORM A"/>
    <property type="match status" value="1"/>
</dbReference>
<dbReference type="EMBL" id="GAHY01001845">
    <property type="protein sequence ID" value="JAA75665.1"/>
    <property type="molecule type" value="mRNA"/>
</dbReference>
<name>R4G3X3_RHOPR</name>
<evidence type="ECO:0000256" key="2">
    <source>
        <dbReference type="PROSITE-ProRule" id="PRU00497"/>
    </source>
</evidence>
<keyword evidence="1 2" id="KW-0193">Cuticle</keyword>
<dbReference type="PANTHER" id="PTHR10380">
    <property type="entry name" value="CUTICLE PROTEIN"/>
    <property type="match status" value="1"/>
</dbReference>
<dbReference type="InterPro" id="IPR000618">
    <property type="entry name" value="Insect_cuticle"/>
</dbReference>
<feature type="region of interest" description="Disordered" evidence="3">
    <location>
        <begin position="129"/>
        <end position="175"/>
    </location>
</feature>
<feature type="chain" id="PRO_5004372106" evidence="4">
    <location>
        <begin position="24"/>
        <end position="175"/>
    </location>
</feature>
<keyword evidence="4" id="KW-0732">Signal</keyword>
<dbReference type="VEuPathDB" id="VectorBase:RPRC001982"/>
<dbReference type="AlphaFoldDB" id="R4G3X3"/>
<accession>R4G3X3</accession>
<dbReference type="PRINTS" id="PR00947">
    <property type="entry name" value="CUTICLE"/>
</dbReference>
<protein>
    <submittedName>
        <fullName evidence="5">Putative cuticle protein 78e</fullName>
    </submittedName>
</protein>
<dbReference type="InterPro" id="IPR031311">
    <property type="entry name" value="CHIT_BIND_RR_consensus"/>
</dbReference>
<feature type="signal peptide" evidence="4">
    <location>
        <begin position="1"/>
        <end position="23"/>
    </location>
</feature>